<gene>
    <name evidence="1" type="ORF">MACK_003763</name>
</gene>
<name>A0A976SIT0_THEOR</name>
<evidence type="ECO:0000313" key="2">
    <source>
        <dbReference type="Proteomes" id="UP000244811"/>
    </source>
</evidence>
<organism evidence="1 2">
    <name type="scientific">Theileria orientalis</name>
    <dbReference type="NCBI Taxonomy" id="68886"/>
    <lineage>
        <taxon>Eukaryota</taxon>
        <taxon>Sar</taxon>
        <taxon>Alveolata</taxon>
        <taxon>Apicomplexa</taxon>
        <taxon>Aconoidasida</taxon>
        <taxon>Piroplasmida</taxon>
        <taxon>Theileriidae</taxon>
        <taxon>Theileria</taxon>
    </lineage>
</organism>
<protein>
    <submittedName>
        <fullName evidence="1">Uncharacterized protein</fullName>
    </submittedName>
</protein>
<proteinExistence type="predicted"/>
<dbReference type="EMBL" id="CP056070">
    <property type="protein sequence ID" value="UVC49654.1"/>
    <property type="molecule type" value="Genomic_DNA"/>
</dbReference>
<dbReference type="Proteomes" id="UP000244811">
    <property type="component" value="Chromosome 3"/>
</dbReference>
<accession>A0A976SIT0</accession>
<dbReference type="AlphaFoldDB" id="A0A976SIT0"/>
<sequence length="144" mass="17180">MEHKHNNNHSEHHVNTLPGHGVFFPGQAWQRSLAKMSGLITYPHENEVHDFSLDEHNHMFETLVKSDDPKSACNQIKVEEFKCLNSNNYRENPEFASTKCVKWYNEWMQCKWDEEKLKFGYNYIEPRTPRKRKAYISAPNYQYS</sequence>
<reference evidence="1" key="1">
    <citation type="submission" date="2022-07" db="EMBL/GenBank/DDBJ databases">
        <title>Evaluation of T. orientalis genome assembly methods using nanopore sequencing and analysis of variation between genomes.</title>
        <authorList>
            <person name="Yam J."/>
            <person name="Micallef M.L."/>
            <person name="Liu M."/>
            <person name="Djordjevic S.P."/>
            <person name="Bogema D.R."/>
            <person name="Jenkins C."/>
        </authorList>
    </citation>
    <scope>NUCLEOTIDE SEQUENCE</scope>
    <source>
        <strain evidence="1">Goon Nure</strain>
    </source>
</reference>
<evidence type="ECO:0000313" key="1">
    <source>
        <dbReference type="EMBL" id="UVC49654.1"/>
    </source>
</evidence>